<keyword evidence="2" id="KW-0812">Transmembrane</keyword>
<evidence type="ECO:0000256" key="3">
    <source>
        <dbReference type="SAM" id="SignalP"/>
    </source>
</evidence>
<dbReference type="AlphaFoldDB" id="A0A2A6CDA3"/>
<feature type="chain" id="PRO_5043489852" evidence="3">
    <location>
        <begin position="25"/>
        <end position="789"/>
    </location>
</feature>
<gene>
    <name evidence="4" type="primary">WBGene00281601</name>
</gene>
<evidence type="ECO:0000256" key="1">
    <source>
        <dbReference type="SAM" id="MobiDB-lite"/>
    </source>
</evidence>
<feature type="transmembrane region" description="Helical" evidence="2">
    <location>
        <begin position="627"/>
        <end position="651"/>
    </location>
</feature>
<feature type="compositionally biased region" description="Basic and acidic residues" evidence="1">
    <location>
        <begin position="694"/>
        <end position="704"/>
    </location>
</feature>
<accession>A0A8R1V165</accession>
<evidence type="ECO:0000313" key="4">
    <source>
        <dbReference type="EnsemblMetazoa" id="PPA43232.1"/>
    </source>
</evidence>
<feature type="compositionally biased region" description="Basic and acidic residues" evidence="1">
    <location>
        <begin position="739"/>
        <end position="758"/>
    </location>
</feature>
<keyword evidence="3" id="KW-0732">Signal</keyword>
<evidence type="ECO:0000256" key="2">
    <source>
        <dbReference type="SAM" id="Phobius"/>
    </source>
</evidence>
<protein>
    <submittedName>
        <fullName evidence="4">Uncharacterized protein</fullName>
    </submittedName>
</protein>
<accession>A0A2A6CDA3</accession>
<feature type="signal peptide" evidence="3">
    <location>
        <begin position="1"/>
        <end position="24"/>
    </location>
</feature>
<feature type="region of interest" description="Disordered" evidence="1">
    <location>
        <begin position="739"/>
        <end position="789"/>
    </location>
</feature>
<proteinExistence type="predicted"/>
<keyword evidence="2" id="KW-0472">Membrane</keyword>
<keyword evidence="5" id="KW-1185">Reference proteome</keyword>
<reference evidence="5" key="1">
    <citation type="journal article" date="2008" name="Nat. Genet.">
        <title>The Pristionchus pacificus genome provides a unique perspective on nematode lifestyle and parasitism.</title>
        <authorList>
            <person name="Dieterich C."/>
            <person name="Clifton S.W."/>
            <person name="Schuster L.N."/>
            <person name="Chinwalla A."/>
            <person name="Delehaunty K."/>
            <person name="Dinkelacker I."/>
            <person name="Fulton L."/>
            <person name="Fulton R."/>
            <person name="Godfrey J."/>
            <person name="Minx P."/>
            <person name="Mitreva M."/>
            <person name="Roeseler W."/>
            <person name="Tian H."/>
            <person name="Witte H."/>
            <person name="Yang S.P."/>
            <person name="Wilson R.K."/>
            <person name="Sommer R.J."/>
        </authorList>
    </citation>
    <scope>NUCLEOTIDE SEQUENCE [LARGE SCALE GENOMIC DNA]</scope>
    <source>
        <strain evidence="5">PS312</strain>
    </source>
</reference>
<reference evidence="4" key="2">
    <citation type="submission" date="2022-06" db="UniProtKB">
        <authorList>
            <consortium name="EnsemblMetazoa"/>
        </authorList>
    </citation>
    <scope>IDENTIFICATION</scope>
    <source>
        <strain evidence="4">PS312</strain>
    </source>
</reference>
<keyword evidence="2" id="KW-1133">Transmembrane helix</keyword>
<dbReference type="Proteomes" id="UP000005239">
    <property type="component" value="Unassembled WGS sequence"/>
</dbReference>
<organism evidence="4 5">
    <name type="scientific">Pristionchus pacificus</name>
    <name type="common">Parasitic nematode worm</name>
    <dbReference type="NCBI Taxonomy" id="54126"/>
    <lineage>
        <taxon>Eukaryota</taxon>
        <taxon>Metazoa</taxon>
        <taxon>Ecdysozoa</taxon>
        <taxon>Nematoda</taxon>
        <taxon>Chromadorea</taxon>
        <taxon>Rhabditida</taxon>
        <taxon>Rhabditina</taxon>
        <taxon>Diplogasteromorpha</taxon>
        <taxon>Diplogasteroidea</taxon>
        <taxon>Neodiplogasteridae</taxon>
        <taxon>Pristionchus</taxon>
    </lineage>
</organism>
<name>A0A2A6CDA3_PRIPA</name>
<sequence>ITMCSRSPLHLLLLCALAFVEVSSWPTPRLPLIEDNIDLAKCVATREKNNQYKCFMKEIDFANKKCIQSAQYVQEKKTTTRQPPADFNDEHRCSYGCTIRALTKSAWEIEIVFFEDYEHFFFEFYRTSGVPIGLQVSLEKKKNLEDPTDFLSENNFIPTIKEIVRDAADTTKWKDVVEDQKVFHKDHFDPGTERKYNAAQFNYIRKGSWDHSRYYMRFRLFRNTGDRTFNDFSHLYVYKRDFSYHSKVLGELAFKMADVSLSSKNCRPQIECDDKIDLNPCGQMAQMVYRKKYVSGWSQLTKIPREAFHHNVYDFTQMCTHLPRYNQPDQVFYPYHVETGHEIVAIECLPEKESDDSVTAAKMPYAILRNVNGTAMPYNNFKDKYRDKNKVNYQFVEVTCRSKEDICYYCGEPEWNKDTASIPSDLAPMTFTAGQNGSCATLTCPADSLPYYPHIRFTSLEPPRCEHNAASFLLFFREKDAFEWTFSFQPLTQWNRVRRPLERGYCRKKTKCPPFTESMLECPKQTAHMPWFTGCVPANYTNVFAPRYFCDNSTKQLYFAISRRILQKPAMGILCNSDTGLYEAHLPNGKMETGFTEESWVVCRDMPVHPKFDTYWNIKPDWKLRVLVGSIVGVFIPILLSLCFIGLYFPIAKYVRVQAEMTLQPEQVHKKEVEKKKVSTIDEKEEETTRKRKEYKEEDDPRKKNVDDDYAKVLEARQEMAKRMIEKFVVMDHNNDEKTCRVPTKSEQEKMEEMERIAECTTESDQTGRDVKPIAREEEPEREVRLPRH</sequence>
<feature type="compositionally biased region" description="Basic and acidic residues" evidence="1">
    <location>
        <begin position="669"/>
        <end position="682"/>
    </location>
</feature>
<evidence type="ECO:0000313" key="5">
    <source>
        <dbReference type="Proteomes" id="UP000005239"/>
    </source>
</evidence>
<feature type="compositionally biased region" description="Basic and acidic residues" evidence="1">
    <location>
        <begin position="766"/>
        <end position="789"/>
    </location>
</feature>
<feature type="region of interest" description="Disordered" evidence="1">
    <location>
        <begin position="669"/>
        <end position="704"/>
    </location>
</feature>
<dbReference type="EnsemblMetazoa" id="PPA43232.1">
    <property type="protein sequence ID" value="PPA43232.1"/>
    <property type="gene ID" value="WBGene00281601"/>
</dbReference>